<evidence type="ECO:0000313" key="1">
    <source>
        <dbReference type="EMBL" id="KAK7504338.1"/>
    </source>
</evidence>
<name>A0ABD0LY06_9CAEN</name>
<feature type="non-terminal residue" evidence="1">
    <location>
        <position position="1"/>
    </location>
</feature>
<reference evidence="1 2" key="1">
    <citation type="journal article" date="2023" name="Sci. Data">
        <title>Genome assembly of the Korean intertidal mud-creeper Batillaria attramentaria.</title>
        <authorList>
            <person name="Patra A.K."/>
            <person name="Ho P.T."/>
            <person name="Jun S."/>
            <person name="Lee S.J."/>
            <person name="Kim Y."/>
            <person name="Won Y.J."/>
        </authorList>
    </citation>
    <scope>NUCLEOTIDE SEQUENCE [LARGE SCALE GENOMIC DNA]</scope>
    <source>
        <strain evidence="1">Wonlab-2016</strain>
    </source>
</reference>
<organism evidence="1 2">
    <name type="scientific">Batillaria attramentaria</name>
    <dbReference type="NCBI Taxonomy" id="370345"/>
    <lineage>
        <taxon>Eukaryota</taxon>
        <taxon>Metazoa</taxon>
        <taxon>Spiralia</taxon>
        <taxon>Lophotrochozoa</taxon>
        <taxon>Mollusca</taxon>
        <taxon>Gastropoda</taxon>
        <taxon>Caenogastropoda</taxon>
        <taxon>Sorbeoconcha</taxon>
        <taxon>Cerithioidea</taxon>
        <taxon>Batillariidae</taxon>
        <taxon>Batillaria</taxon>
    </lineage>
</organism>
<gene>
    <name evidence="1" type="ORF">BaRGS_00004642</name>
</gene>
<evidence type="ECO:0000313" key="2">
    <source>
        <dbReference type="Proteomes" id="UP001519460"/>
    </source>
</evidence>
<feature type="non-terminal residue" evidence="1">
    <location>
        <position position="56"/>
    </location>
</feature>
<sequence>DWNSDPFALAVTEEASPTTKHFCPLSVPSDGMLEVHQTIVDILSQHRRYRLVFPAQ</sequence>
<dbReference type="EMBL" id="JACVVK020000016">
    <property type="protein sequence ID" value="KAK7504338.1"/>
    <property type="molecule type" value="Genomic_DNA"/>
</dbReference>
<protein>
    <submittedName>
        <fullName evidence="1">Uncharacterized protein</fullName>
    </submittedName>
</protein>
<accession>A0ABD0LY06</accession>
<proteinExistence type="predicted"/>
<dbReference type="Proteomes" id="UP001519460">
    <property type="component" value="Unassembled WGS sequence"/>
</dbReference>
<keyword evidence="2" id="KW-1185">Reference proteome</keyword>
<dbReference type="AlphaFoldDB" id="A0ABD0LY06"/>
<comment type="caution">
    <text evidence="1">The sequence shown here is derived from an EMBL/GenBank/DDBJ whole genome shotgun (WGS) entry which is preliminary data.</text>
</comment>